<dbReference type="InterPro" id="IPR004358">
    <property type="entry name" value="Sig_transdc_His_kin-like_C"/>
</dbReference>
<dbReference type="Pfam" id="PF02518">
    <property type="entry name" value="HATPase_c"/>
    <property type="match status" value="1"/>
</dbReference>
<gene>
    <name evidence="14" type="ORF">HMPREF9725_00302</name>
</gene>
<dbReference type="EC" id="2.7.13.3" evidence="3"/>
<evidence type="ECO:0000256" key="3">
    <source>
        <dbReference type="ARBA" id="ARBA00012438"/>
    </source>
</evidence>
<keyword evidence="10 11" id="KW-0472">Membrane</keyword>
<keyword evidence="9" id="KW-0902">Two-component regulatory system</keyword>
<dbReference type="Gene3D" id="6.10.340.10">
    <property type="match status" value="1"/>
</dbReference>
<keyword evidence="8 11" id="KW-1133">Transmembrane helix</keyword>
<evidence type="ECO:0000256" key="2">
    <source>
        <dbReference type="ARBA" id="ARBA00004370"/>
    </source>
</evidence>
<dbReference type="Proteomes" id="UP000011708">
    <property type="component" value="Chromosome"/>
</dbReference>
<dbReference type="AlphaFoldDB" id="M2C8H3"/>
<dbReference type="InterPro" id="IPR036097">
    <property type="entry name" value="HisK_dim/P_sf"/>
</dbReference>
<comment type="subcellular location">
    <subcellularLocation>
        <location evidence="2">Membrane</location>
    </subcellularLocation>
</comment>
<dbReference type="EMBL" id="AGDW01000005">
    <property type="protein sequence ID" value="EMB33602.1"/>
    <property type="molecule type" value="Genomic_DNA"/>
</dbReference>
<accession>M2C8H3</accession>
<dbReference type="SUPFAM" id="SSF158472">
    <property type="entry name" value="HAMP domain-like"/>
    <property type="match status" value="1"/>
</dbReference>
<dbReference type="CDD" id="cd06225">
    <property type="entry name" value="HAMP"/>
    <property type="match status" value="1"/>
</dbReference>
<proteinExistence type="predicted"/>
<dbReference type="PANTHER" id="PTHR45436:SF5">
    <property type="entry name" value="SENSOR HISTIDINE KINASE TRCS"/>
    <property type="match status" value="1"/>
</dbReference>
<protein>
    <recommendedName>
        <fullName evidence="3">histidine kinase</fullName>
        <ecNumber evidence="3">2.7.13.3</ecNumber>
    </recommendedName>
</protein>
<comment type="caution">
    <text evidence="14">The sequence shown here is derived from an EMBL/GenBank/DDBJ whole genome shotgun (WGS) entry which is preliminary data.</text>
</comment>
<organism evidence="14">
    <name type="scientific">Treponema denticola H1-T</name>
    <dbReference type="NCBI Taxonomy" id="999431"/>
    <lineage>
        <taxon>Bacteria</taxon>
        <taxon>Pseudomonadati</taxon>
        <taxon>Spirochaetota</taxon>
        <taxon>Spirochaetia</taxon>
        <taxon>Spirochaetales</taxon>
        <taxon>Treponemataceae</taxon>
        <taxon>Treponema</taxon>
    </lineage>
</organism>
<evidence type="ECO:0000256" key="4">
    <source>
        <dbReference type="ARBA" id="ARBA00022553"/>
    </source>
</evidence>
<evidence type="ECO:0000256" key="10">
    <source>
        <dbReference type="ARBA" id="ARBA00023136"/>
    </source>
</evidence>
<evidence type="ECO:0000256" key="7">
    <source>
        <dbReference type="ARBA" id="ARBA00022777"/>
    </source>
</evidence>
<dbReference type="InterPro" id="IPR003594">
    <property type="entry name" value="HATPase_dom"/>
</dbReference>
<dbReference type="PATRIC" id="fig|999431.4.peg.312"/>
<evidence type="ECO:0000259" key="13">
    <source>
        <dbReference type="PROSITE" id="PS50885"/>
    </source>
</evidence>
<evidence type="ECO:0000256" key="1">
    <source>
        <dbReference type="ARBA" id="ARBA00000085"/>
    </source>
</evidence>
<keyword evidence="5" id="KW-0808">Transferase</keyword>
<dbReference type="HOGENOM" id="CLU_000445_89_6_12"/>
<dbReference type="Pfam" id="PF00672">
    <property type="entry name" value="HAMP"/>
    <property type="match status" value="1"/>
</dbReference>
<dbReference type="SMART" id="SM00387">
    <property type="entry name" value="HATPase_c"/>
    <property type="match status" value="1"/>
</dbReference>
<dbReference type="InterPro" id="IPR050428">
    <property type="entry name" value="TCS_sensor_his_kinase"/>
</dbReference>
<dbReference type="GO" id="GO:0000155">
    <property type="term" value="F:phosphorelay sensor kinase activity"/>
    <property type="evidence" value="ECO:0007669"/>
    <property type="project" value="InterPro"/>
</dbReference>
<dbReference type="SUPFAM" id="SSF47384">
    <property type="entry name" value="Homodimeric domain of signal transducing histidine kinase"/>
    <property type="match status" value="1"/>
</dbReference>
<dbReference type="Gene3D" id="1.10.287.130">
    <property type="match status" value="1"/>
</dbReference>
<name>M2C8H3_TREDN</name>
<keyword evidence="6 11" id="KW-0812">Transmembrane</keyword>
<dbReference type="RefSeq" id="WP_002687124.1">
    <property type="nucleotide sequence ID" value="NZ_CM001794.1"/>
</dbReference>
<dbReference type="PRINTS" id="PR00344">
    <property type="entry name" value="BCTRLSENSOR"/>
</dbReference>
<dbReference type="SMART" id="SM00304">
    <property type="entry name" value="HAMP"/>
    <property type="match status" value="1"/>
</dbReference>
<evidence type="ECO:0000313" key="14">
    <source>
        <dbReference type="EMBL" id="EMB33602.1"/>
    </source>
</evidence>
<dbReference type="CDD" id="cd00075">
    <property type="entry name" value="HATPase"/>
    <property type="match status" value="1"/>
</dbReference>
<dbReference type="InterPro" id="IPR003661">
    <property type="entry name" value="HisK_dim/P_dom"/>
</dbReference>
<comment type="catalytic activity">
    <reaction evidence="1">
        <text>ATP + protein L-histidine = ADP + protein N-phospho-L-histidine.</text>
        <dbReference type="EC" id="2.7.13.3"/>
    </reaction>
</comment>
<evidence type="ECO:0000256" key="9">
    <source>
        <dbReference type="ARBA" id="ARBA00023012"/>
    </source>
</evidence>
<dbReference type="SUPFAM" id="SSF55874">
    <property type="entry name" value="ATPase domain of HSP90 chaperone/DNA topoisomerase II/histidine kinase"/>
    <property type="match status" value="1"/>
</dbReference>
<dbReference type="Gene3D" id="3.30.565.10">
    <property type="entry name" value="Histidine kinase-like ATPase, C-terminal domain"/>
    <property type="match status" value="1"/>
</dbReference>
<sequence>MMKANNLYPHRLRVSTVHRLALRFSLLLAAIIVVLSSGIILLLRMNIRNQQNKELKTSAGMVAELLQKGRIQEIDGELPYYITFTVYESNTKEITATNDPFLPALPVTPNRAERYTAKQYFSDGDLNILYYAMPSDTADGYIIQTALNMDTDTAEAILSGLPRMLALIGIPLLFISYGAAFFISGRTMRIVRAMTQAAQKIGASNLDERLPVTDKGDDFDELAKTFNNLLSRLQTDFAGERQFTADVSHELKTPLAVILGHANMLRRWGKDDPDRLEHSLSVLIREAHSMQSIIENLLRIACFENGSIKITAEPLSIPALFERLVDETKTYAPGVSFDTHIDVQTVHTDAELLHQVCTIIISNSVKFAGENAHITLSAEYEDSYIISISDNGPGIAEDALPHIFDRFYRGDAAHVRSAGGAGLGLSIVKSIMQVLGGSVSAESGEEKGTVIIMQLPQNNIYESFP</sequence>
<dbReference type="PANTHER" id="PTHR45436">
    <property type="entry name" value="SENSOR HISTIDINE KINASE YKOH"/>
    <property type="match status" value="1"/>
</dbReference>
<feature type="domain" description="HAMP" evidence="13">
    <location>
        <begin position="185"/>
        <end position="238"/>
    </location>
</feature>
<keyword evidence="7" id="KW-0418">Kinase</keyword>
<dbReference type="Pfam" id="PF00512">
    <property type="entry name" value="HisKA"/>
    <property type="match status" value="1"/>
</dbReference>
<dbReference type="CDD" id="cd00082">
    <property type="entry name" value="HisKA"/>
    <property type="match status" value="1"/>
</dbReference>
<dbReference type="SMART" id="SM00388">
    <property type="entry name" value="HisKA"/>
    <property type="match status" value="1"/>
</dbReference>
<dbReference type="PROSITE" id="PS50109">
    <property type="entry name" value="HIS_KIN"/>
    <property type="match status" value="1"/>
</dbReference>
<feature type="domain" description="Histidine kinase" evidence="12">
    <location>
        <begin position="246"/>
        <end position="459"/>
    </location>
</feature>
<dbReference type="InterPro" id="IPR036890">
    <property type="entry name" value="HATPase_C_sf"/>
</dbReference>
<keyword evidence="4" id="KW-0597">Phosphoprotein</keyword>
<evidence type="ECO:0000256" key="8">
    <source>
        <dbReference type="ARBA" id="ARBA00022989"/>
    </source>
</evidence>
<dbReference type="PROSITE" id="PS50885">
    <property type="entry name" value="HAMP"/>
    <property type="match status" value="1"/>
</dbReference>
<dbReference type="InterPro" id="IPR005467">
    <property type="entry name" value="His_kinase_dom"/>
</dbReference>
<dbReference type="FunFam" id="3.30.565.10:FF:000006">
    <property type="entry name" value="Sensor histidine kinase WalK"/>
    <property type="match status" value="1"/>
</dbReference>
<dbReference type="GO" id="GO:0005886">
    <property type="term" value="C:plasma membrane"/>
    <property type="evidence" value="ECO:0007669"/>
    <property type="project" value="TreeGrafter"/>
</dbReference>
<feature type="transmembrane region" description="Helical" evidence="11">
    <location>
        <begin position="164"/>
        <end position="183"/>
    </location>
</feature>
<dbReference type="InterPro" id="IPR003660">
    <property type="entry name" value="HAMP_dom"/>
</dbReference>
<evidence type="ECO:0000256" key="5">
    <source>
        <dbReference type="ARBA" id="ARBA00022679"/>
    </source>
</evidence>
<evidence type="ECO:0000256" key="6">
    <source>
        <dbReference type="ARBA" id="ARBA00022692"/>
    </source>
</evidence>
<evidence type="ECO:0000259" key="12">
    <source>
        <dbReference type="PROSITE" id="PS50109"/>
    </source>
</evidence>
<reference evidence="14" key="1">
    <citation type="submission" date="2012-01" db="EMBL/GenBank/DDBJ databases">
        <title>The Genome Sequence of Treponema denticola H1-T.</title>
        <authorList>
            <consortium name="The Broad Institute Genome Sequencing Platform"/>
            <person name="Earl A."/>
            <person name="Ward D."/>
            <person name="Feldgarden M."/>
            <person name="Gevers D."/>
            <person name="Blanton J.M."/>
            <person name="Fenno C.J."/>
            <person name="Baranova O.V."/>
            <person name="Mathney J."/>
            <person name="Dewhirst F.E."/>
            <person name="Izard J."/>
            <person name="Young S.K."/>
            <person name="Zeng Q."/>
            <person name="Gargeya S."/>
            <person name="Fitzgerald M."/>
            <person name="Haas B."/>
            <person name="Abouelleil A."/>
            <person name="Alvarado L."/>
            <person name="Arachchi H.M."/>
            <person name="Berlin A."/>
            <person name="Chapman S.B."/>
            <person name="Gearin G."/>
            <person name="Goldberg J."/>
            <person name="Griggs A."/>
            <person name="Gujja S."/>
            <person name="Hansen M."/>
            <person name="Heiman D."/>
            <person name="Howarth C."/>
            <person name="Larimer J."/>
            <person name="Lui A."/>
            <person name="MacDonald P.J.P."/>
            <person name="McCowen C."/>
            <person name="Montmayeur A."/>
            <person name="Murphy C."/>
            <person name="Neiman D."/>
            <person name="Pearson M."/>
            <person name="Priest M."/>
            <person name="Roberts A."/>
            <person name="Saif S."/>
            <person name="Shea T."/>
            <person name="Sisk P."/>
            <person name="Stolte C."/>
            <person name="Sykes S."/>
            <person name="Wortman J."/>
            <person name="Nusbaum C."/>
            <person name="Birren B."/>
        </authorList>
    </citation>
    <scope>NUCLEOTIDE SEQUENCE [LARGE SCALE GENOMIC DNA]</scope>
    <source>
        <strain evidence="14">H1-T</strain>
    </source>
</reference>
<evidence type="ECO:0000256" key="11">
    <source>
        <dbReference type="SAM" id="Phobius"/>
    </source>
</evidence>
<feature type="transmembrane region" description="Helical" evidence="11">
    <location>
        <begin position="20"/>
        <end position="43"/>
    </location>
</feature>